<keyword evidence="1" id="KW-0472">Membrane</keyword>
<keyword evidence="1" id="KW-1133">Transmembrane helix</keyword>
<dbReference type="EMBL" id="JAEAOA010000198">
    <property type="protein sequence ID" value="KAK3584740.1"/>
    <property type="molecule type" value="Genomic_DNA"/>
</dbReference>
<evidence type="ECO:0000256" key="1">
    <source>
        <dbReference type="SAM" id="Phobius"/>
    </source>
</evidence>
<dbReference type="Proteomes" id="UP001195483">
    <property type="component" value="Unassembled WGS sequence"/>
</dbReference>
<name>A0AAE0S4E1_9BIVA</name>
<feature type="transmembrane region" description="Helical" evidence="1">
    <location>
        <begin position="67"/>
        <end position="96"/>
    </location>
</feature>
<gene>
    <name evidence="2" type="ORF">CHS0354_002259</name>
</gene>
<protein>
    <submittedName>
        <fullName evidence="2">Uncharacterized protein</fullName>
    </submittedName>
</protein>
<reference evidence="2" key="3">
    <citation type="submission" date="2023-05" db="EMBL/GenBank/DDBJ databases">
        <authorList>
            <person name="Smith C.H."/>
        </authorList>
    </citation>
    <scope>NUCLEOTIDE SEQUENCE</scope>
    <source>
        <strain evidence="2">CHS0354</strain>
        <tissue evidence="2">Mantle</tissue>
    </source>
</reference>
<dbReference type="AlphaFoldDB" id="A0AAE0S4E1"/>
<accession>A0AAE0S4E1</accession>
<organism evidence="2 3">
    <name type="scientific">Potamilus streckersoni</name>
    <dbReference type="NCBI Taxonomy" id="2493646"/>
    <lineage>
        <taxon>Eukaryota</taxon>
        <taxon>Metazoa</taxon>
        <taxon>Spiralia</taxon>
        <taxon>Lophotrochozoa</taxon>
        <taxon>Mollusca</taxon>
        <taxon>Bivalvia</taxon>
        <taxon>Autobranchia</taxon>
        <taxon>Heteroconchia</taxon>
        <taxon>Palaeoheterodonta</taxon>
        <taxon>Unionida</taxon>
        <taxon>Unionoidea</taxon>
        <taxon>Unionidae</taxon>
        <taxon>Ambleminae</taxon>
        <taxon>Lampsilini</taxon>
        <taxon>Potamilus</taxon>
    </lineage>
</organism>
<reference evidence="2" key="2">
    <citation type="journal article" date="2021" name="Genome Biol. Evol.">
        <title>Developing a high-quality reference genome for a parasitic bivalve with doubly uniparental inheritance (Bivalvia: Unionida).</title>
        <authorList>
            <person name="Smith C.H."/>
        </authorList>
    </citation>
    <scope>NUCLEOTIDE SEQUENCE</scope>
    <source>
        <strain evidence="2">CHS0354</strain>
        <tissue evidence="2">Mantle</tissue>
    </source>
</reference>
<comment type="caution">
    <text evidence="2">The sequence shown here is derived from an EMBL/GenBank/DDBJ whole genome shotgun (WGS) entry which is preliminary data.</text>
</comment>
<keyword evidence="1" id="KW-0812">Transmembrane</keyword>
<evidence type="ECO:0000313" key="2">
    <source>
        <dbReference type="EMBL" id="KAK3584740.1"/>
    </source>
</evidence>
<reference evidence="2" key="1">
    <citation type="journal article" date="2021" name="Genome Biol. Evol.">
        <title>A High-Quality Reference Genome for a Parasitic Bivalve with Doubly Uniparental Inheritance (Bivalvia: Unionida).</title>
        <authorList>
            <person name="Smith C.H."/>
        </authorList>
    </citation>
    <scope>NUCLEOTIDE SEQUENCE</scope>
    <source>
        <strain evidence="2">CHS0354</strain>
    </source>
</reference>
<evidence type="ECO:0000313" key="3">
    <source>
        <dbReference type="Proteomes" id="UP001195483"/>
    </source>
</evidence>
<proteinExistence type="predicted"/>
<keyword evidence="3" id="KW-1185">Reference proteome</keyword>
<sequence>MNVYESSISAFALHCNYRRLLSDTTKMTDVKAFTRVHDVASNNLTERLLSQSTKDDEKGLKGGLPFWVIPAIILGTTVTMILMVCMIVSCFVTILFRRKSPNRSLRDSNRYTFHFRYCEDKNLNVW</sequence>